<dbReference type="PROSITE" id="PS50005">
    <property type="entry name" value="TPR"/>
    <property type="match status" value="2"/>
</dbReference>
<dbReference type="InterPro" id="IPR019734">
    <property type="entry name" value="TPR_rpt"/>
</dbReference>
<evidence type="ECO:0000256" key="3">
    <source>
        <dbReference type="PROSITE-ProRule" id="PRU00339"/>
    </source>
</evidence>
<dbReference type="STRING" id="90262.A0A1X2IWT1"/>
<dbReference type="SMART" id="SM00028">
    <property type="entry name" value="TPR"/>
    <property type="match status" value="4"/>
</dbReference>
<dbReference type="PANTHER" id="PTHR23083">
    <property type="entry name" value="TETRATRICOPEPTIDE REPEAT PROTEIN, TPR"/>
    <property type="match status" value="1"/>
</dbReference>
<feature type="region of interest" description="Disordered" evidence="4">
    <location>
        <begin position="456"/>
        <end position="520"/>
    </location>
</feature>
<dbReference type="Pfam" id="PF13432">
    <property type="entry name" value="TPR_16"/>
    <property type="match status" value="1"/>
</dbReference>
<comment type="function">
    <text evidence="1">Involved in endocytosis.</text>
</comment>
<dbReference type="AlphaFoldDB" id="A0A1X2IWT1"/>
<evidence type="ECO:0000256" key="2">
    <source>
        <dbReference type="ARBA" id="ARBA00038251"/>
    </source>
</evidence>
<organism evidence="5 6">
    <name type="scientific">Absidia repens</name>
    <dbReference type="NCBI Taxonomy" id="90262"/>
    <lineage>
        <taxon>Eukaryota</taxon>
        <taxon>Fungi</taxon>
        <taxon>Fungi incertae sedis</taxon>
        <taxon>Mucoromycota</taxon>
        <taxon>Mucoromycotina</taxon>
        <taxon>Mucoromycetes</taxon>
        <taxon>Mucorales</taxon>
        <taxon>Cunninghamellaceae</taxon>
        <taxon>Absidia</taxon>
    </lineage>
</organism>
<dbReference type="InterPro" id="IPR051722">
    <property type="entry name" value="Endocytosis_PI4K-reg_protein"/>
</dbReference>
<evidence type="ECO:0000313" key="6">
    <source>
        <dbReference type="Proteomes" id="UP000193560"/>
    </source>
</evidence>
<keyword evidence="3" id="KW-0802">TPR repeat</keyword>
<dbReference type="Proteomes" id="UP000193560">
    <property type="component" value="Unassembled WGS sequence"/>
</dbReference>
<dbReference type="PANTHER" id="PTHR23083:SF464">
    <property type="entry name" value="TETRATRICOPEPTIDE REPEAT DOMAIN 7, ISOFORM A"/>
    <property type="match status" value="1"/>
</dbReference>
<accession>A0A1X2IWT1</accession>
<sequence length="783" mass="87593">MFLAELTHLYAIYEKIVYTLVSFPKSGQTNKMILEMVDRLSEDMDLLGNSPSDLKNYIEILNRATQRTFNSSRITRHLFLALVQLGDFKEAEHALSSYLYLVGLQSQVTNETKNWGDAITIDKHGRASTIPFMNGSLLKQLVDDALSESTLFTYQQKEQEAKPINAPFSRRPSTIASKRTDDKESVESILDVLMTGVRMYCKYLNKGSEAVELAELSKMVLEAAGGERMLGSRLGALVYRFIGIAYGVLANDTTEPDIRPTYHALAKKYLQQSTTFDNQAWETHYQLAKQCADMRDIEDALQSVAKSLELNSTYLPSWHLLVLLYSCPKQDGLSKALKMCELGLEEAKVLQLEWSDDSEGYEHQLILNVTHMLLVESAYGTESALACQEDLFTMFGRLALLDPETCSGGGDSEGNVYSFGDRGRTDSAGASYTSRRDLVVSGSLGNICDTYASLSGNDSTSSSAQAPAMSSTGTTTNSSSYPSSTSAASIQQHTDTSLPRVNSSSQQSSSHAESIGRRQIMGAKVNGRKADVNGYPTNLSNDQVEINHKRLSFRNMLRKKKKSHFGYHLSYSANDVSKENDDYTYGSGSMTSFHSVSPSLASNKTMFQSQQRYIDRRKPAWTSLRRKHIRDLLCLLWMASARTFLRQGRLDEALKAVEEAEKVNWTTEPKVWCLLGQVKLGQSKRDEAIEAFQKGLVADPTDTDCRLWLAKTYMEMDDMVISEGILNSLIQGKGWNSAESWYYLGDLYSKTDRITRAKDCLFYALELEDTQPIHSFNILPRCI</sequence>
<feature type="repeat" description="TPR" evidence="3">
    <location>
        <begin position="669"/>
        <end position="702"/>
    </location>
</feature>
<keyword evidence="6" id="KW-1185">Reference proteome</keyword>
<comment type="similarity">
    <text evidence="2">Belongs to the YPP1 family.</text>
</comment>
<feature type="compositionally biased region" description="Polar residues" evidence="4">
    <location>
        <begin position="490"/>
        <end position="502"/>
    </location>
</feature>
<evidence type="ECO:0000256" key="1">
    <source>
        <dbReference type="ARBA" id="ARBA00002550"/>
    </source>
</evidence>
<name>A0A1X2IWT1_9FUNG</name>
<evidence type="ECO:0000256" key="4">
    <source>
        <dbReference type="SAM" id="MobiDB-lite"/>
    </source>
</evidence>
<evidence type="ECO:0000313" key="5">
    <source>
        <dbReference type="EMBL" id="ORZ22661.1"/>
    </source>
</evidence>
<reference evidence="5 6" key="1">
    <citation type="submission" date="2016-07" db="EMBL/GenBank/DDBJ databases">
        <title>Pervasive Adenine N6-methylation of Active Genes in Fungi.</title>
        <authorList>
            <consortium name="DOE Joint Genome Institute"/>
            <person name="Mondo S.J."/>
            <person name="Dannebaum R.O."/>
            <person name="Kuo R.C."/>
            <person name="Labutti K."/>
            <person name="Haridas S."/>
            <person name="Kuo A."/>
            <person name="Salamov A."/>
            <person name="Ahrendt S.R."/>
            <person name="Lipzen A."/>
            <person name="Sullivan W."/>
            <person name="Andreopoulos W.B."/>
            <person name="Clum A."/>
            <person name="Lindquist E."/>
            <person name="Daum C."/>
            <person name="Ramamoorthy G.K."/>
            <person name="Gryganskyi A."/>
            <person name="Culley D."/>
            <person name="Magnuson J.K."/>
            <person name="James T.Y."/>
            <person name="O'Malley M.A."/>
            <person name="Stajich J.E."/>
            <person name="Spatafora J.W."/>
            <person name="Visel A."/>
            <person name="Grigoriev I.V."/>
        </authorList>
    </citation>
    <scope>NUCLEOTIDE SEQUENCE [LARGE SCALE GENOMIC DNA]</scope>
    <source>
        <strain evidence="5 6">NRRL 1336</strain>
    </source>
</reference>
<protein>
    <submittedName>
        <fullName evidence="5">Uncharacterized protein</fullName>
    </submittedName>
</protein>
<feature type="compositionally biased region" description="Polar residues" evidence="4">
    <location>
        <begin position="456"/>
        <end position="469"/>
    </location>
</feature>
<feature type="compositionally biased region" description="Low complexity" evidence="4">
    <location>
        <begin position="470"/>
        <end position="489"/>
    </location>
</feature>
<feature type="repeat" description="TPR" evidence="3">
    <location>
        <begin position="738"/>
        <end position="771"/>
    </location>
</feature>
<gene>
    <name evidence="5" type="ORF">BCR42DRAFT_172944</name>
</gene>
<dbReference type="InterPro" id="IPR011990">
    <property type="entry name" value="TPR-like_helical_dom_sf"/>
</dbReference>
<comment type="caution">
    <text evidence="5">The sequence shown here is derived from an EMBL/GenBank/DDBJ whole genome shotgun (WGS) entry which is preliminary data.</text>
</comment>
<proteinExistence type="inferred from homology"/>
<dbReference type="SUPFAM" id="SSF48452">
    <property type="entry name" value="TPR-like"/>
    <property type="match status" value="2"/>
</dbReference>
<dbReference type="OrthoDB" id="29013at2759"/>
<dbReference type="Gene3D" id="1.25.40.10">
    <property type="entry name" value="Tetratricopeptide repeat domain"/>
    <property type="match status" value="3"/>
</dbReference>
<dbReference type="EMBL" id="MCGE01000004">
    <property type="protein sequence ID" value="ORZ22661.1"/>
    <property type="molecule type" value="Genomic_DNA"/>
</dbReference>